<sequence length="116" mass="13883">MLKFIFNVYIYIYIPLMAKKSMIQRELKRQNLVMKYAEKRAYLKEQIKQTSFLKEKLALHRKLQQLPRNSAAVRLHNRCMITGRPKGYYRDFGLSRHVLREMAHEGLLPGVQKSSW</sequence>
<protein>
    <recommendedName>
        <fullName evidence="4 5">Small ribosomal subunit protein uS14c</fullName>
    </recommendedName>
</protein>
<dbReference type="PROSITE" id="PS00527">
    <property type="entry name" value="RIBOSOMAL_S14"/>
    <property type="match status" value="1"/>
</dbReference>
<keyword evidence="2 5" id="KW-0689">Ribosomal protein</keyword>
<evidence type="ECO:0000256" key="1">
    <source>
        <dbReference type="ARBA" id="ARBA00009083"/>
    </source>
</evidence>
<organism evidence="6">
    <name type="scientific">Chloromonas radiata</name>
    <dbReference type="NCBI Taxonomy" id="47907"/>
    <lineage>
        <taxon>Eukaryota</taxon>
        <taxon>Viridiplantae</taxon>
        <taxon>Chlorophyta</taxon>
        <taxon>core chlorophytes</taxon>
        <taxon>Chlorophyceae</taxon>
        <taxon>CS clade</taxon>
        <taxon>Chlamydomonadales</taxon>
        <taxon>Chlamydomonadaceae</taxon>
        <taxon>Chloromonadinia</taxon>
        <taxon>Chloromonas</taxon>
    </lineage>
</organism>
<dbReference type="FunFam" id="1.10.287.1480:FF:000001">
    <property type="entry name" value="30S ribosomal protein S14"/>
    <property type="match status" value="1"/>
</dbReference>
<dbReference type="AlphaFoldDB" id="A0A0S2ICL8"/>
<evidence type="ECO:0000256" key="5">
    <source>
        <dbReference type="HAMAP-Rule" id="MF_00537"/>
    </source>
</evidence>
<comment type="subunit">
    <text evidence="5">Part of the 30S ribosomal subunit.</text>
</comment>
<name>A0A0S2ICL8_9CHLO</name>
<evidence type="ECO:0000256" key="2">
    <source>
        <dbReference type="ARBA" id="ARBA00022980"/>
    </source>
</evidence>
<dbReference type="GO" id="GO:0015935">
    <property type="term" value="C:small ribosomal subunit"/>
    <property type="evidence" value="ECO:0007669"/>
    <property type="project" value="TreeGrafter"/>
</dbReference>
<dbReference type="GO" id="GO:0003735">
    <property type="term" value="F:structural constituent of ribosome"/>
    <property type="evidence" value="ECO:0007669"/>
    <property type="project" value="InterPro"/>
</dbReference>
<proteinExistence type="inferred from homology"/>
<keyword evidence="6" id="KW-0934">Plastid</keyword>
<geneLocation type="chloroplast" evidence="6"/>
<dbReference type="Pfam" id="PF00253">
    <property type="entry name" value="Ribosomal_S14"/>
    <property type="match status" value="1"/>
</dbReference>
<dbReference type="InterPro" id="IPR001209">
    <property type="entry name" value="Ribosomal_uS14"/>
</dbReference>
<dbReference type="HAMAP" id="MF_00537">
    <property type="entry name" value="Ribosomal_uS14_1"/>
    <property type="match status" value="1"/>
</dbReference>
<evidence type="ECO:0000256" key="4">
    <source>
        <dbReference type="ARBA" id="ARBA00035247"/>
    </source>
</evidence>
<keyword evidence="5" id="KW-0694">RNA-binding</keyword>
<keyword evidence="5" id="KW-0699">rRNA-binding</keyword>
<keyword evidence="6" id="KW-0150">Chloroplast</keyword>
<dbReference type="GO" id="GO:0006412">
    <property type="term" value="P:translation"/>
    <property type="evidence" value="ECO:0007669"/>
    <property type="project" value="UniProtKB-UniRule"/>
</dbReference>
<comment type="function">
    <text evidence="5">Binds 16S rRNA, required for the assembly of 30S particles.</text>
</comment>
<keyword evidence="3 5" id="KW-0687">Ribonucleoprotein</keyword>
<dbReference type="InterPro" id="IPR023036">
    <property type="entry name" value="Ribosomal_uS14_bac/plastid"/>
</dbReference>
<comment type="similarity">
    <text evidence="1 5">Belongs to the universal ribosomal protein uS14 family.</text>
</comment>
<dbReference type="Gene3D" id="1.10.287.1480">
    <property type="match status" value="1"/>
</dbReference>
<dbReference type="GO" id="GO:0019843">
    <property type="term" value="F:rRNA binding"/>
    <property type="evidence" value="ECO:0007669"/>
    <property type="project" value="UniProtKB-UniRule"/>
</dbReference>
<dbReference type="PANTHER" id="PTHR19836:SF19">
    <property type="entry name" value="SMALL RIBOSOMAL SUBUNIT PROTEIN US14M"/>
    <property type="match status" value="1"/>
</dbReference>
<gene>
    <name evidence="5 6" type="primary">rps14</name>
</gene>
<evidence type="ECO:0000256" key="3">
    <source>
        <dbReference type="ARBA" id="ARBA00023274"/>
    </source>
</evidence>
<dbReference type="InterPro" id="IPR018271">
    <property type="entry name" value="Ribosomal_uS14_CS"/>
</dbReference>
<dbReference type="GO" id="GO:0009507">
    <property type="term" value="C:chloroplast"/>
    <property type="evidence" value="ECO:0007669"/>
    <property type="project" value="UniProtKB-SubCell"/>
</dbReference>
<dbReference type="NCBIfam" id="NF006477">
    <property type="entry name" value="PRK08881.1"/>
    <property type="match status" value="1"/>
</dbReference>
<dbReference type="EMBL" id="KT625037">
    <property type="protein sequence ID" value="ALO21260.1"/>
    <property type="molecule type" value="Genomic_DNA"/>
</dbReference>
<evidence type="ECO:0000313" key="6">
    <source>
        <dbReference type="EMBL" id="ALO21260.1"/>
    </source>
</evidence>
<dbReference type="SUPFAM" id="SSF57716">
    <property type="entry name" value="Glucocorticoid receptor-like (DNA-binding domain)"/>
    <property type="match status" value="1"/>
</dbReference>
<dbReference type="PANTHER" id="PTHR19836">
    <property type="entry name" value="30S RIBOSOMAL PROTEIN S14"/>
    <property type="match status" value="1"/>
</dbReference>
<accession>A0A0S2ICL8</accession>
<reference evidence="6" key="1">
    <citation type="journal article" date="2015" name="BMC Evol. Biol.">
        <title>Chloroplast phylogenomic analysis of chlorophyte green algae identifies a novel lineage sister to the Sphaeropleales (Chlorophyceae).</title>
        <authorList>
            <person name="Lemieux C."/>
            <person name="Vincent A.T."/>
            <person name="Labarre A."/>
            <person name="Otis C."/>
            <person name="Turmel M."/>
        </authorList>
    </citation>
    <scope>NUCLEOTIDE SEQUENCE</scope>
</reference>
<comment type="subcellular location">
    <subcellularLocation>
        <location evidence="5">Plastid</location>
        <location evidence="5">Chloroplast</location>
    </subcellularLocation>
</comment>